<evidence type="ECO:0000256" key="4">
    <source>
        <dbReference type="ARBA" id="ARBA00022989"/>
    </source>
</evidence>
<evidence type="ECO:0000256" key="5">
    <source>
        <dbReference type="ARBA" id="ARBA00023136"/>
    </source>
</evidence>
<evidence type="ECO:0000313" key="7">
    <source>
        <dbReference type="EMBL" id="MBC8531377.1"/>
    </source>
</evidence>
<dbReference type="EMBL" id="JACRSR010000001">
    <property type="protein sequence ID" value="MBC8531377.1"/>
    <property type="molecule type" value="Genomic_DNA"/>
</dbReference>
<keyword evidence="4 6" id="KW-1133">Transmembrane helix</keyword>
<feature type="transmembrane region" description="Helical" evidence="6">
    <location>
        <begin position="66"/>
        <end position="83"/>
    </location>
</feature>
<feature type="transmembrane region" description="Helical" evidence="6">
    <location>
        <begin position="36"/>
        <end position="54"/>
    </location>
</feature>
<comment type="caution">
    <text evidence="7">The sequence shown here is derived from an EMBL/GenBank/DDBJ whole genome shotgun (WGS) entry which is preliminary data.</text>
</comment>
<proteinExistence type="predicted"/>
<dbReference type="GO" id="GO:0032153">
    <property type="term" value="C:cell division site"/>
    <property type="evidence" value="ECO:0007669"/>
    <property type="project" value="TreeGrafter"/>
</dbReference>
<organism evidence="7 8">
    <name type="scientific">Gehongia tenuis</name>
    <dbReference type="NCBI Taxonomy" id="2763655"/>
    <lineage>
        <taxon>Bacteria</taxon>
        <taxon>Bacillati</taxon>
        <taxon>Bacillota</taxon>
        <taxon>Clostridia</taxon>
        <taxon>Christensenellales</taxon>
        <taxon>Christensenellaceae</taxon>
        <taxon>Gehongia</taxon>
    </lineage>
</organism>
<dbReference type="InterPro" id="IPR001182">
    <property type="entry name" value="FtsW/RodA"/>
</dbReference>
<dbReference type="GO" id="GO:0005886">
    <property type="term" value="C:plasma membrane"/>
    <property type="evidence" value="ECO:0007669"/>
    <property type="project" value="TreeGrafter"/>
</dbReference>
<dbReference type="GO" id="GO:0015648">
    <property type="term" value="F:lipid-linked peptidoglycan transporter activity"/>
    <property type="evidence" value="ECO:0007669"/>
    <property type="project" value="TreeGrafter"/>
</dbReference>
<dbReference type="AlphaFoldDB" id="A0A926HKV0"/>
<dbReference type="GO" id="GO:0051301">
    <property type="term" value="P:cell division"/>
    <property type="evidence" value="ECO:0007669"/>
    <property type="project" value="InterPro"/>
</dbReference>
<name>A0A926HKV0_9FIRM</name>
<dbReference type="PANTHER" id="PTHR30474">
    <property type="entry name" value="CELL CYCLE PROTEIN"/>
    <property type="match status" value="1"/>
</dbReference>
<gene>
    <name evidence="7" type="ORF">H8696_05885</name>
</gene>
<evidence type="ECO:0000256" key="2">
    <source>
        <dbReference type="ARBA" id="ARBA00022692"/>
    </source>
</evidence>
<accession>A0A926HKV0</accession>
<evidence type="ECO:0000256" key="6">
    <source>
        <dbReference type="SAM" id="Phobius"/>
    </source>
</evidence>
<feature type="transmembrane region" description="Helical" evidence="6">
    <location>
        <begin position="303"/>
        <end position="329"/>
    </location>
</feature>
<keyword evidence="8" id="KW-1185">Reference proteome</keyword>
<feature type="transmembrane region" description="Helical" evidence="6">
    <location>
        <begin position="124"/>
        <end position="141"/>
    </location>
</feature>
<dbReference type="GO" id="GO:0008360">
    <property type="term" value="P:regulation of cell shape"/>
    <property type="evidence" value="ECO:0007669"/>
    <property type="project" value="UniProtKB-KW"/>
</dbReference>
<evidence type="ECO:0000256" key="1">
    <source>
        <dbReference type="ARBA" id="ARBA00004141"/>
    </source>
</evidence>
<feature type="transmembrane region" description="Helical" evidence="6">
    <location>
        <begin position="95"/>
        <end position="112"/>
    </location>
</feature>
<keyword evidence="5 6" id="KW-0472">Membrane</keyword>
<feature type="transmembrane region" description="Helical" evidence="6">
    <location>
        <begin position="341"/>
        <end position="366"/>
    </location>
</feature>
<feature type="transmembrane region" description="Helical" evidence="6">
    <location>
        <begin position="268"/>
        <end position="291"/>
    </location>
</feature>
<reference evidence="7" key="1">
    <citation type="submission" date="2020-08" db="EMBL/GenBank/DDBJ databases">
        <title>Genome public.</title>
        <authorList>
            <person name="Liu C."/>
            <person name="Sun Q."/>
        </authorList>
    </citation>
    <scope>NUCLEOTIDE SEQUENCE</scope>
    <source>
        <strain evidence="7">NSJ-53</strain>
    </source>
</reference>
<feature type="transmembrane region" description="Helical" evidence="6">
    <location>
        <begin position="153"/>
        <end position="176"/>
    </location>
</feature>
<dbReference type="Pfam" id="PF01098">
    <property type="entry name" value="FTSW_RODA_SPOVE"/>
    <property type="match status" value="1"/>
</dbReference>
<dbReference type="RefSeq" id="WP_249315924.1">
    <property type="nucleotide sequence ID" value="NZ_JACRSR010000001.1"/>
</dbReference>
<dbReference type="PANTHER" id="PTHR30474:SF3">
    <property type="entry name" value="PEPTIDOGLYCAN GLYCOSYLTRANSFERASE RODA"/>
    <property type="match status" value="1"/>
</dbReference>
<comment type="subcellular location">
    <subcellularLocation>
        <location evidence="1">Membrane</location>
        <topology evidence="1">Multi-pass membrane protein</topology>
    </subcellularLocation>
</comment>
<feature type="transmembrane region" description="Helical" evidence="6">
    <location>
        <begin position="378"/>
        <end position="399"/>
    </location>
</feature>
<sequence>MRRISLPGTGMLLTVIVLFEASAFGLIAFRGETLDIQALIIGGGIIFMFLLSYNLMNHIFAGVDRYALIIVNILACLGFIMQYRLNPGTAMRQMVWYAIGTVCMFIAAAVVQRVKVETWHKLRYWLMIGGIGLLSLSYLFGKDINGAKNWFNIGGIAIQPSEFVKIMLVFVIAAVIDRSRKIVTHLPMFAFVAFAMGLLVLQTDLGAAMLYAFTFLILYYVGTSNLVITGLGLAAGAGGAVLSYKLFSHVKRRVAVWQDPWQDATGSGYQIVHGLTAIASGGILGMGLYQGTPGSIPFASTDYIFAAICEEMGILAGVCIVAFFILLTFRGAITALNARQPFYSILAFGCTTILMLQSFIIIGGVTKMIPLTGITLPFVSYGGSSMLTCMIMIGILQGINIRNADLDRADLESMGMGGEFK</sequence>
<evidence type="ECO:0000313" key="8">
    <source>
        <dbReference type="Proteomes" id="UP000623172"/>
    </source>
</evidence>
<protein>
    <submittedName>
        <fullName evidence="7">FtsW/RodA/SpoVE family cell cycle protein</fullName>
    </submittedName>
</protein>
<dbReference type="Proteomes" id="UP000623172">
    <property type="component" value="Unassembled WGS sequence"/>
</dbReference>
<evidence type="ECO:0000256" key="3">
    <source>
        <dbReference type="ARBA" id="ARBA00022960"/>
    </source>
</evidence>
<keyword evidence="2 6" id="KW-0812">Transmembrane</keyword>
<feature type="transmembrane region" description="Helical" evidence="6">
    <location>
        <begin position="227"/>
        <end position="247"/>
    </location>
</feature>
<feature type="transmembrane region" description="Helical" evidence="6">
    <location>
        <begin position="188"/>
        <end position="221"/>
    </location>
</feature>
<feature type="transmembrane region" description="Helical" evidence="6">
    <location>
        <begin position="12"/>
        <end position="30"/>
    </location>
</feature>
<keyword evidence="3" id="KW-0133">Cell shape</keyword>